<organism evidence="2 3">
    <name type="scientific">Cyclospora cayetanensis</name>
    <dbReference type="NCBI Taxonomy" id="88456"/>
    <lineage>
        <taxon>Eukaryota</taxon>
        <taxon>Sar</taxon>
        <taxon>Alveolata</taxon>
        <taxon>Apicomplexa</taxon>
        <taxon>Conoidasida</taxon>
        <taxon>Coccidia</taxon>
        <taxon>Eucoccidiorida</taxon>
        <taxon>Eimeriorina</taxon>
        <taxon>Eimeriidae</taxon>
        <taxon>Cyclospora</taxon>
    </lineage>
</organism>
<name>A0A6P6S3U3_9EIME</name>
<dbReference type="GeneID" id="113147581"/>
<feature type="region of interest" description="Disordered" evidence="1">
    <location>
        <begin position="305"/>
        <end position="358"/>
    </location>
</feature>
<protein>
    <submittedName>
        <fullName evidence="3">Uncharacterized protein LOC113147581</fullName>
    </submittedName>
</protein>
<gene>
    <name evidence="3" type="primary">LOC113147581</name>
</gene>
<dbReference type="Proteomes" id="UP000515125">
    <property type="component" value="Unplaced"/>
</dbReference>
<keyword evidence="2" id="KW-1185">Reference proteome</keyword>
<reference evidence="3" key="1">
    <citation type="submission" date="2025-08" db="UniProtKB">
        <authorList>
            <consortium name="RefSeq"/>
        </authorList>
    </citation>
    <scope>IDENTIFICATION</scope>
</reference>
<feature type="compositionally biased region" description="Low complexity" evidence="1">
    <location>
        <begin position="106"/>
        <end position="122"/>
    </location>
</feature>
<evidence type="ECO:0000313" key="2">
    <source>
        <dbReference type="Proteomes" id="UP000515125"/>
    </source>
</evidence>
<dbReference type="AlphaFoldDB" id="A0A6P6S3U3"/>
<accession>A0A6P6S3U3</accession>
<evidence type="ECO:0000256" key="1">
    <source>
        <dbReference type="SAM" id="MobiDB-lite"/>
    </source>
</evidence>
<feature type="compositionally biased region" description="Low complexity" evidence="1">
    <location>
        <begin position="306"/>
        <end position="335"/>
    </location>
</feature>
<sequence length="460" mass="46768">MQGFRGELKAISVELFASVAAYGRLLSCRRAERPAAAVREAARILKPVPKSASRTAKAPTPPPSVSAGGAFGSRGPSGSLTPRHHGAPPREVEGSAAARSPAVDLATATTPPAASCAADSSPGNELITTLHEQQHGGSQAKHDQQHATDIFNQRPKEQQTATHGQQTEESVATAAAGAVGVNVSPHSFPRRDPANAYFQQQQPLSFLKGTAILQHSGIAAQTASAEAAPSAAAAAAGPALAPPLDSSAVRPLEGAERLQQATSVLFSCRGKTLSHAASVAAEAAAAAAAAANAFRVLEQHERQRALQRQQLLPTPRRSSSSSSSYCCRCPPRLSRIMQGAQLQQPPRSRTRLRSNSSSCYGEGPCSYAYGILQAAHFGKGDDDTEDSAAAGAAAAAALSAAAAGPAAAVAKALVAAAPVIEAAARAAAAADTLQKSAAAENAEAAATSSLRPTSRAYIAS</sequence>
<evidence type="ECO:0000313" key="3">
    <source>
        <dbReference type="RefSeq" id="XP_026194377.1"/>
    </source>
</evidence>
<dbReference type="RefSeq" id="XP_026194377.1">
    <property type="nucleotide sequence ID" value="XM_026338592.1"/>
</dbReference>
<proteinExistence type="predicted"/>
<feature type="region of interest" description="Disordered" evidence="1">
    <location>
        <begin position="44"/>
        <end position="123"/>
    </location>
</feature>